<evidence type="ECO:0000313" key="1">
    <source>
        <dbReference type="Proteomes" id="UP000887565"/>
    </source>
</evidence>
<reference evidence="2" key="1">
    <citation type="submission" date="2022-11" db="UniProtKB">
        <authorList>
            <consortium name="WormBaseParasite"/>
        </authorList>
    </citation>
    <scope>IDENTIFICATION</scope>
</reference>
<dbReference type="Proteomes" id="UP000887565">
    <property type="component" value="Unplaced"/>
</dbReference>
<protein>
    <submittedName>
        <fullName evidence="2">Uncharacterized protein</fullName>
    </submittedName>
</protein>
<proteinExistence type="predicted"/>
<organism evidence="1 2">
    <name type="scientific">Romanomermis culicivorax</name>
    <name type="common">Nematode worm</name>
    <dbReference type="NCBI Taxonomy" id="13658"/>
    <lineage>
        <taxon>Eukaryota</taxon>
        <taxon>Metazoa</taxon>
        <taxon>Ecdysozoa</taxon>
        <taxon>Nematoda</taxon>
        <taxon>Enoplea</taxon>
        <taxon>Dorylaimia</taxon>
        <taxon>Mermithida</taxon>
        <taxon>Mermithoidea</taxon>
        <taxon>Mermithidae</taxon>
        <taxon>Romanomermis</taxon>
    </lineage>
</organism>
<sequence length="92" mass="9601">MGQTLSALPTNKSAQGHSLPTLESDNACCCSGFAIACLATAAAKICDASQCKPVNDAKNHWRRQHGHIISTDGRYSGAFSPFCCPGTTAQNS</sequence>
<keyword evidence="1" id="KW-1185">Reference proteome</keyword>
<accession>A0A915IV20</accession>
<dbReference type="WBParaSite" id="nRc.2.0.1.t17671-RA">
    <property type="protein sequence ID" value="nRc.2.0.1.t17671-RA"/>
    <property type="gene ID" value="nRc.2.0.1.g17671"/>
</dbReference>
<name>A0A915IV20_ROMCU</name>
<dbReference type="AlphaFoldDB" id="A0A915IV20"/>
<evidence type="ECO:0000313" key="2">
    <source>
        <dbReference type="WBParaSite" id="nRc.2.0.1.t17671-RA"/>
    </source>
</evidence>